<organism evidence="1 2">
    <name type="scientific">Vibrio vulnificus</name>
    <dbReference type="NCBI Taxonomy" id="672"/>
    <lineage>
        <taxon>Bacteria</taxon>
        <taxon>Pseudomonadati</taxon>
        <taxon>Pseudomonadota</taxon>
        <taxon>Gammaproteobacteria</taxon>
        <taxon>Vibrionales</taxon>
        <taxon>Vibrionaceae</taxon>
        <taxon>Vibrio</taxon>
    </lineage>
</organism>
<evidence type="ECO:0000313" key="2">
    <source>
        <dbReference type="Proteomes" id="UP000237466"/>
    </source>
</evidence>
<evidence type="ECO:0000313" key="1">
    <source>
        <dbReference type="EMBL" id="POB47182.1"/>
    </source>
</evidence>
<name>A0A2S3R259_VIBVL</name>
<dbReference type="AlphaFoldDB" id="A0A2S3R259"/>
<dbReference type="Proteomes" id="UP000237466">
    <property type="component" value="Unassembled WGS sequence"/>
</dbReference>
<accession>A0A2S3R259</accession>
<protein>
    <submittedName>
        <fullName evidence="1">Uncharacterized protein</fullName>
    </submittedName>
</protein>
<comment type="caution">
    <text evidence="1">The sequence shown here is derived from an EMBL/GenBank/DDBJ whole genome shotgun (WGS) entry which is preliminary data.</text>
</comment>
<dbReference type="EMBL" id="PDGH01000101">
    <property type="protein sequence ID" value="POB47182.1"/>
    <property type="molecule type" value="Genomic_DNA"/>
</dbReference>
<proteinExistence type="predicted"/>
<sequence>MITSGYTMELICDCIKCNSADNYHLIKRAEYLKANAPEAKTSSVVTIARNVYHKTSIIMTTMCRGRNDY</sequence>
<gene>
    <name evidence="1" type="ORF">CRN52_13970</name>
</gene>
<reference evidence="1 2" key="1">
    <citation type="journal article" date="2018" name="Front. Microbiol.">
        <title>Phylogeny of Vibrio vulnificus from the Analysis of the Core-Genome: Implications for Intra-Species Taxonomy.</title>
        <authorList>
            <person name="Roig F.J."/>
            <person name="Gonzalez-Candelas F."/>
            <person name="Sanjuan E."/>
            <person name="Fouz B."/>
            <person name="Feil E.J."/>
            <person name="Llorens C."/>
            <person name="Baker-Austin C."/>
            <person name="Oliver J.D."/>
            <person name="Danin-Poleg Y."/>
            <person name="Gibas C.J."/>
            <person name="Kashi Y."/>
            <person name="Gulig P.A."/>
            <person name="Morrison S.S."/>
            <person name="Amaro C."/>
        </authorList>
    </citation>
    <scope>NUCLEOTIDE SEQUENCE [LARGE SCALE GENOMIC DNA]</scope>
    <source>
        <strain evidence="1 2">CECT4608</strain>
    </source>
</reference>